<feature type="transmembrane region" description="Helical" evidence="2">
    <location>
        <begin position="6"/>
        <end position="24"/>
    </location>
</feature>
<protein>
    <submittedName>
        <fullName evidence="3">3858_t:CDS:1</fullName>
    </submittedName>
</protein>
<dbReference type="Proteomes" id="UP000789706">
    <property type="component" value="Unassembled WGS sequence"/>
</dbReference>
<gene>
    <name evidence="3" type="ORF">DEBURN_LOCUS7008</name>
</gene>
<evidence type="ECO:0000256" key="1">
    <source>
        <dbReference type="SAM" id="Coils"/>
    </source>
</evidence>
<accession>A0A9N9AXZ8</accession>
<keyword evidence="2" id="KW-0472">Membrane</keyword>
<sequence>MLFSITLTALAGAVVISASVILLISEKHFKIKKQENQKTSENMDQYVEANNEQIDSHSQHQIFQQNKNFVSSPFTIKEKQQKRHSVISKQHARLESIIEETDNEIDNEESNNGNVAHRLINSPLVPKGRQKKLDKISKRYTSLESIMEEADEE</sequence>
<comment type="caution">
    <text evidence="3">The sequence shown here is derived from an EMBL/GenBank/DDBJ whole genome shotgun (WGS) entry which is preliminary data.</text>
</comment>
<organism evidence="3 4">
    <name type="scientific">Diversispora eburnea</name>
    <dbReference type="NCBI Taxonomy" id="1213867"/>
    <lineage>
        <taxon>Eukaryota</taxon>
        <taxon>Fungi</taxon>
        <taxon>Fungi incertae sedis</taxon>
        <taxon>Mucoromycota</taxon>
        <taxon>Glomeromycotina</taxon>
        <taxon>Glomeromycetes</taxon>
        <taxon>Diversisporales</taxon>
        <taxon>Diversisporaceae</taxon>
        <taxon>Diversispora</taxon>
    </lineage>
</organism>
<dbReference type="EMBL" id="CAJVPK010000785">
    <property type="protein sequence ID" value="CAG8549081.1"/>
    <property type="molecule type" value="Genomic_DNA"/>
</dbReference>
<proteinExistence type="predicted"/>
<keyword evidence="2" id="KW-1133">Transmembrane helix</keyword>
<reference evidence="3" key="1">
    <citation type="submission" date="2021-06" db="EMBL/GenBank/DDBJ databases">
        <authorList>
            <person name="Kallberg Y."/>
            <person name="Tangrot J."/>
            <person name="Rosling A."/>
        </authorList>
    </citation>
    <scope>NUCLEOTIDE SEQUENCE</scope>
    <source>
        <strain evidence="3">AZ414A</strain>
    </source>
</reference>
<keyword evidence="2" id="KW-0812">Transmembrane</keyword>
<keyword evidence="4" id="KW-1185">Reference proteome</keyword>
<feature type="coiled-coil region" evidence="1">
    <location>
        <begin position="91"/>
        <end position="153"/>
    </location>
</feature>
<name>A0A9N9AXZ8_9GLOM</name>
<evidence type="ECO:0000256" key="2">
    <source>
        <dbReference type="SAM" id="Phobius"/>
    </source>
</evidence>
<keyword evidence="1" id="KW-0175">Coiled coil</keyword>
<dbReference type="AlphaFoldDB" id="A0A9N9AXZ8"/>
<evidence type="ECO:0000313" key="3">
    <source>
        <dbReference type="EMBL" id="CAG8549081.1"/>
    </source>
</evidence>
<evidence type="ECO:0000313" key="4">
    <source>
        <dbReference type="Proteomes" id="UP000789706"/>
    </source>
</evidence>